<feature type="domain" description="Nuclear receptor" evidence="11">
    <location>
        <begin position="462"/>
        <end position="537"/>
    </location>
</feature>
<evidence type="ECO:0000313" key="13">
    <source>
        <dbReference type="Proteomes" id="UP000326759"/>
    </source>
</evidence>
<evidence type="ECO:0000313" key="12">
    <source>
        <dbReference type="EMBL" id="KAB7502919.1"/>
    </source>
</evidence>
<keyword evidence="7" id="KW-0804">Transcription</keyword>
<dbReference type="Pfam" id="PF00105">
    <property type="entry name" value="zf-C4"/>
    <property type="match status" value="1"/>
</dbReference>
<dbReference type="GO" id="GO:0003700">
    <property type="term" value="F:DNA-binding transcription factor activity"/>
    <property type="evidence" value="ECO:0007669"/>
    <property type="project" value="InterPro"/>
</dbReference>
<evidence type="ECO:0000256" key="4">
    <source>
        <dbReference type="ARBA" id="ARBA00022833"/>
    </source>
</evidence>
<dbReference type="GO" id="GO:0043565">
    <property type="term" value="F:sequence-specific DNA binding"/>
    <property type="evidence" value="ECO:0007669"/>
    <property type="project" value="InterPro"/>
</dbReference>
<dbReference type="OrthoDB" id="10006908at2759"/>
<dbReference type="InterPro" id="IPR050200">
    <property type="entry name" value="Nuclear_hormone_rcpt_NR3"/>
</dbReference>
<evidence type="ECO:0000256" key="7">
    <source>
        <dbReference type="ARBA" id="ARBA00023163"/>
    </source>
</evidence>
<dbReference type="AlphaFoldDB" id="A0A5N5T9Q7"/>
<evidence type="ECO:0000256" key="2">
    <source>
        <dbReference type="ARBA" id="ARBA00022723"/>
    </source>
</evidence>
<comment type="subcellular location">
    <subcellularLocation>
        <location evidence="1">Nucleus</location>
    </subcellularLocation>
</comment>
<reference evidence="12 13" key="1">
    <citation type="journal article" date="2019" name="PLoS Biol.">
        <title>Sex chromosomes control vertical transmission of feminizing Wolbachia symbionts in an isopod.</title>
        <authorList>
            <person name="Becking T."/>
            <person name="Chebbi M.A."/>
            <person name="Giraud I."/>
            <person name="Moumen B."/>
            <person name="Laverre T."/>
            <person name="Caubet Y."/>
            <person name="Peccoud J."/>
            <person name="Gilbert C."/>
            <person name="Cordaux R."/>
        </authorList>
    </citation>
    <scope>NUCLEOTIDE SEQUENCE [LARGE SCALE GENOMIC DNA]</scope>
    <source>
        <strain evidence="12">ANa2</strain>
        <tissue evidence="12">Whole body excluding digestive tract and cuticle</tissue>
    </source>
</reference>
<dbReference type="GO" id="GO:0005634">
    <property type="term" value="C:nucleus"/>
    <property type="evidence" value="ECO:0007669"/>
    <property type="project" value="UniProtKB-SubCell"/>
</dbReference>
<organism evidence="12 13">
    <name type="scientific">Armadillidium nasatum</name>
    <dbReference type="NCBI Taxonomy" id="96803"/>
    <lineage>
        <taxon>Eukaryota</taxon>
        <taxon>Metazoa</taxon>
        <taxon>Ecdysozoa</taxon>
        <taxon>Arthropoda</taxon>
        <taxon>Crustacea</taxon>
        <taxon>Multicrustacea</taxon>
        <taxon>Malacostraca</taxon>
        <taxon>Eumalacostraca</taxon>
        <taxon>Peracarida</taxon>
        <taxon>Isopoda</taxon>
        <taxon>Oniscidea</taxon>
        <taxon>Crinocheta</taxon>
        <taxon>Armadillidiidae</taxon>
        <taxon>Armadillidium</taxon>
    </lineage>
</organism>
<keyword evidence="5" id="KW-0805">Transcription regulation</keyword>
<dbReference type="PROSITE" id="PS00031">
    <property type="entry name" value="NUCLEAR_REC_DBD_1"/>
    <property type="match status" value="1"/>
</dbReference>
<dbReference type="SUPFAM" id="SSF57716">
    <property type="entry name" value="Glucocorticoid receptor-like (DNA-binding domain)"/>
    <property type="match status" value="1"/>
</dbReference>
<sequence length="541" mass="58119">MVDVAVGNNRSSGPMLTQGIMTVTWLQCEGVKMSLFQDLKLKRRKVDSRSDGESVVENSSSSPDSGSSLGNGAPHSPKLNHPFSSLDLPHSPAAQRLSSHIDDRTSPDSAGDEFTEVQSSIDLRRGPNGPDPQVFDGGGDEYVSSSPMVMGSRPSRLEQIEDMSVTPPPPDTSERKVDIQSTIHIAPLFAGTEEGCSLGAGGTGGGLMASVGLSSSPRPPISSTNNLWSGRYNGTREVIRTSAPPPHQPSLNDTIKTSSQNRLRTPTVIMGEAGGVKTMFWTTSGNSSPQPPFSNQVPREVLNSPVSNQFGADTSEAVRASVDGLLSLGQDRRTSSPQLSPSPSMSLSRSPYSVAPSSPSPYSPIVRVTSSGEYHPLSSSSTSSPSYSSFSPLENVRNQSAPLNMERLWAGERPQTQQHTQPDSQAALNLSKVGLWGDVHPHGGVDSSGVPMTMDDEEDDQPMICMICEDRATGLHYGIITCEGCKGFFKRTVQNKRVYTCVADGNCEITKAQRNRCQYCRFQKCLRQGMVLAGKIQEKEK</sequence>
<keyword evidence="3" id="KW-0863">Zinc-finger</keyword>
<feature type="compositionally biased region" description="Low complexity" evidence="10">
    <location>
        <begin position="53"/>
        <end position="72"/>
    </location>
</feature>
<dbReference type="PRINTS" id="PR00047">
    <property type="entry name" value="STROIDFINGER"/>
</dbReference>
<dbReference type="Gene3D" id="3.30.50.10">
    <property type="entry name" value="Erythroid Transcription Factor GATA-1, subunit A"/>
    <property type="match status" value="1"/>
</dbReference>
<evidence type="ECO:0000256" key="6">
    <source>
        <dbReference type="ARBA" id="ARBA00023125"/>
    </source>
</evidence>
<dbReference type="InterPro" id="IPR001628">
    <property type="entry name" value="Znf_hrmn_rcpt"/>
</dbReference>
<evidence type="ECO:0000256" key="3">
    <source>
        <dbReference type="ARBA" id="ARBA00022771"/>
    </source>
</evidence>
<evidence type="ECO:0000256" key="1">
    <source>
        <dbReference type="ARBA" id="ARBA00004123"/>
    </source>
</evidence>
<dbReference type="GO" id="GO:0008270">
    <property type="term" value="F:zinc ion binding"/>
    <property type="evidence" value="ECO:0007669"/>
    <property type="project" value="UniProtKB-KW"/>
</dbReference>
<keyword evidence="8 12" id="KW-0675">Receptor</keyword>
<feature type="region of interest" description="Disordered" evidence="10">
    <location>
        <begin position="328"/>
        <end position="361"/>
    </location>
</feature>
<evidence type="ECO:0000256" key="10">
    <source>
        <dbReference type="SAM" id="MobiDB-lite"/>
    </source>
</evidence>
<dbReference type="SMART" id="SM00399">
    <property type="entry name" value="ZnF_C4"/>
    <property type="match status" value="1"/>
</dbReference>
<evidence type="ECO:0000256" key="5">
    <source>
        <dbReference type="ARBA" id="ARBA00023015"/>
    </source>
</evidence>
<proteinExistence type="predicted"/>
<name>A0A5N5T9Q7_9CRUS</name>
<dbReference type="GO" id="GO:0006357">
    <property type="term" value="P:regulation of transcription by RNA polymerase II"/>
    <property type="evidence" value="ECO:0007669"/>
    <property type="project" value="UniProtKB-ARBA"/>
</dbReference>
<accession>A0A5N5T9Q7</accession>
<gene>
    <name evidence="12" type="primary">Hr4</name>
    <name evidence="12" type="ORF">Anas_11349</name>
</gene>
<dbReference type="Proteomes" id="UP000326759">
    <property type="component" value="Unassembled WGS sequence"/>
</dbReference>
<comment type="caution">
    <text evidence="12">The sequence shown here is derived from an EMBL/GenBank/DDBJ whole genome shotgun (WGS) entry which is preliminary data.</text>
</comment>
<keyword evidence="9" id="KW-0539">Nucleus</keyword>
<evidence type="ECO:0000256" key="8">
    <source>
        <dbReference type="ARBA" id="ARBA00023170"/>
    </source>
</evidence>
<keyword evidence="2" id="KW-0479">Metal-binding</keyword>
<keyword evidence="4" id="KW-0862">Zinc</keyword>
<evidence type="ECO:0000256" key="9">
    <source>
        <dbReference type="ARBA" id="ARBA00023242"/>
    </source>
</evidence>
<protein>
    <submittedName>
        <fullName evidence="12">Hormone receptor 4</fullName>
    </submittedName>
</protein>
<feature type="region of interest" description="Disordered" evidence="10">
    <location>
        <begin position="373"/>
        <end position="394"/>
    </location>
</feature>
<evidence type="ECO:0000259" key="11">
    <source>
        <dbReference type="PROSITE" id="PS51030"/>
    </source>
</evidence>
<dbReference type="PROSITE" id="PS51030">
    <property type="entry name" value="NUCLEAR_REC_DBD_2"/>
    <property type="match status" value="1"/>
</dbReference>
<keyword evidence="13" id="KW-1185">Reference proteome</keyword>
<feature type="compositionally biased region" description="Low complexity" evidence="10">
    <location>
        <begin position="335"/>
        <end position="357"/>
    </location>
</feature>
<dbReference type="EMBL" id="SEYY01006380">
    <property type="protein sequence ID" value="KAB7502919.1"/>
    <property type="molecule type" value="Genomic_DNA"/>
</dbReference>
<feature type="region of interest" description="Disordered" evidence="10">
    <location>
        <begin position="43"/>
        <end position="139"/>
    </location>
</feature>
<feature type="compositionally biased region" description="Low complexity" evidence="10">
    <location>
        <begin position="378"/>
        <end position="391"/>
    </location>
</feature>
<dbReference type="PANTHER" id="PTHR48092">
    <property type="entry name" value="KNIRPS-RELATED PROTEIN-RELATED"/>
    <property type="match status" value="1"/>
</dbReference>
<dbReference type="InterPro" id="IPR013088">
    <property type="entry name" value="Znf_NHR/GATA"/>
</dbReference>
<keyword evidence="6" id="KW-0238">DNA-binding</keyword>
<dbReference type="FunFam" id="3.30.50.10:FF:000006">
    <property type="entry name" value="Nuclear receptor subfamily 5 group A member"/>
    <property type="match status" value="1"/>
</dbReference>